<dbReference type="EMBL" id="CP048222">
    <property type="protein sequence ID" value="QHT66274.1"/>
    <property type="molecule type" value="Genomic_DNA"/>
</dbReference>
<evidence type="ECO:0000313" key="1">
    <source>
        <dbReference type="EMBL" id="QHT66274.1"/>
    </source>
</evidence>
<dbReference type="KEGG" id="rhoz:GXP67_06180"/>
<proteinExistence type="predicted"/>
<name>A0A6C0GEM5_9BACT</name>
<dbReference type="AlphaFoldDB" id="A0A6C0GEM5"/>
<dbReference type="Proteomes" id="UP000480178">
    <property type="component" value="Chromosome"/>
</dbReference>
<keyword evidence="2" id="KW-1185">Reference proteome</keyword>
<evidence type="ECO:0000313" key="2">
    <source>
        <dbReference type="Proteomes" id="UP000480178"/>
    </source>
</evidence>
<sequence length="64" mass="6939">MQEFIFNKQDLQVLMQEQGATISIKIIYEKLDPPAKEFKAIVVATSVGTTGATVRGCPNPPGCD</sequence>
<dbReference type="RefSeq" id="WP_162442337.1">
    <property type="nucleotide sequence ID" value="NZ_CP048222.1"/>
</dbReference>
<gene>
    <name evidence="1" type="ORF">GXP67_06180</name>
</gene>
<organism evidence="1 2">
    <name type="scientific">Rhodocytophaga rosea</name>
    <dbReference type="NCBI Taxonomy" id="2704465"/>
    <lineage>
        <taxon>Bacteria</taxon>
        <taxon>Pseudomonadati</taxon>
        <taxon>Bacteroidota</taxon>
        <taxon>Cytophagia</taxon>
        <taxon>Cytophagales</taxon>
        <taxon>Rhodocytophagaceae</taxon>
        <taxon>Rhodocytophaga</taxon>
    </lineage>
</organism>
<accession>A0A6C0GEM5</accession>
<reference evidence="1 2" key="1">
    <citation type="submission" date="2020-01" db="EMBL/GenBank/DDBJ databases">
        <authorList>
            <person name="Kim M.K."/>
        </authorList>
    </citation>
    <scope>NUCLEOTIDE SEQUENCE [LARGE SCALE GENOMIC DNA]</scope>
    <source>
        <strain evidence="1 2">172606-1</strain>
    </source>
</reference>
<protein>
    <submittedName>
        <fullName evidence="1">Uncharacterized protein</fullName>
    </submittedName>
</protein>